<sequence length="157" mass="18317">MLQNKLTGKPTGTYTMKYIKKKIKENVKTVKRLKTYKKHEKRSKKGNKEELDYGCSNISYISLLELEEKMHEFLKKLDKTQSEINDLEKATIEQNCALWYAERRMRLTASWHGAINKMREDTNCENNVINILYKPFKGNTATKYGKSNEDVATKTVA</sequence>
<dbReference type="Proteomes" id="UP001153636">
    <property type="component" value="Unassembled WGS sequence"/>
</dbReference>
<reference evidence="2" key="1">
    <citation type="submission" date="2022-01" db="EMBL/GenBank/DDBJ databases">
        <authorList>
            <person name="King R."/>
        </authorList>
    </citation>
    <scope>NUCLEOTIDE SEQUENCE</scope>
</reference>
<accession>A0A9P0GN23</accession>
<evidence type="ECO:0000256" key="1">
    <source>
        <dbReference type="SAM" id="Coils"/>
    </source>
</evidence>
<dbReference type="GO" id="GO:0006281">
    <property type="term" value="P:DNA repair"/>
    <property type="evidence" value="ECO:0007669"/>
    <property type="project" value="UniProtKB-ARBA"/>
</dbReference>
<dbReference type="OrthoDB" id="6778619at2759"/>
<dbReference type="InterPro" id="IPR011335">
    <property type="entry name" value="Restrct_endonuc-II-like"/>
</dbReference>
<dbReference type="EMBL" id="CAKMHV010000003">
    <property type="protein sequence ID" value="CAH1115866.1"/>
    <property type="molecule type" value="Genomic_DNA"/>
</dbReference>
<protein>
    <submittedName>
        <fullName evidence="2">Uncharacterized protein</fullName>
    </submittedName>
</protein>
<dbReference type="AlphaFoldDB" id="A0A9P0GN23"/>
<feature type="coiled-coil region" evidence="1">
    <location>
        <begin position="63"/>
        <end position="90"/>
    </location>
</feature>
<dbReference type="Gene3D" id="3.90.320.10">
    <property type="match status" value="1"/>
</dbReference>
<comment type="caution">
    <text evidence="2">The sequence shown here is derived from an EMBL/GenBank/DDBJ whole genome shotgun (WGS) entry which is preliminary data.</text>
</comment>
<evidence type="ECO:0000313" key="2">
    <source>
        <dbReference type="EMBL" id="CAH1115866.1"/>
    </source>
</evidence>
<evidence type="ECO:0000313" key="3">
    <source>
        <dbReference type="Proteomes" id="UP001153636"/>
    </source>
</evidence>
<keyword evidence="3" id="KW-1185">Reference proteome</keyword>
<dbReference type="SUPFAM" id="SSF52980">
    <property type="entry name" value="Restriction endonuclease-like"/>
    <property type="match status" value="1"/>
</dbReference>
<dbReference type="InterPro" id="IPR011604">
    <property type="entry name" value="PDDEXK-like_dom_sf"/>
</dbReference>
<gene>
    <name evidence="2" type="ORF">PSYICH_LOCUS15740</name>
</gene>
<name>A0A9P0GN23_9CUCU</name>
<organism evidence="2 3">
    <name type="scientific">Psylliodes chrysocephalus</name>
    <dbReference type="NCBI Taxonomy" id="3402493"/>
    <lineage>
        <taxon>Eukaryota</taxon>
        <taxon>Metazoa</taxon>
        <taxon>Ecdysozoa</taxon>
        <taxon>Arthropoda</taxon>
        <taxon>Hexapoda</taxon>
        <taxon>Insecta</taxon>
        <taxon>Pterygota</taxon>
        <taxon>Neoptera</taxon>
        <taxon>Endopterygota</taxon>
        <taxon>Coleoptera</taxon>
        <taxon>Polyphaga</taxon>
        <taxon>Cucujiformia</taxon>
        <taxon>Chrysomeloidea</taxon>
        <taxon>Chrysomelidae</taxon>
        <taxon>Galerucinae</taxon>
        <taxon>Alticini</taxon>
        <taxon>Psylliodes</taxon>
    </lineage>
</organism>
<keyword evidence="1" id="KW-0175">Coiled coil</keyword>
<proteinExistence type="predicted"/>